<dbReference type="PROSITE" id="PS00175">
    <property type="entry name" value="PG_MUTASE"/>
    <property type="match status" value="1"/>
</dbReference>
<gene>
    <name evidence="7" type="ORF">PHYPO_G00087570</name>
</gene>
<reference evidence="7 8" key="1">
    <citation type="submission" date="2019-06" db="EMBL/GenBank/DDBJ databases">
        <title>A chromosome-scale genome assembly of the striped catfish, Pangasianodon hypophthalmus.</title>
        <authorList>
            <person name="Wen M."/>
            <person name="Zahm M."/>
            <person name="Roques C."/>
            <person name="Cabau C."/>
            <person name="Klopp C."/>
            <person name="Donnadieu C."/>
            <person name="Jouanno E."/>
            <person name="Avarre J.-C."/>
            <person name="Campet M."/>
            <person name="Ha T.T.T."/>
            <person name="Dugue R."/>
            <person name="Lampietro C."/>
            <person name="Louis A."/>
            <person name="Herpin A."/>
            <person name="Echchiki A."/>
            <person name="Berthelot C."/>
            <person name="Parey E."/>
            <person name="Roest-Crollius H."/>
            <person name="Braasch I."/>
            <person name="Postlethwait J."/>
            <person name="Bobe J."/>
            <person name="Montfort J."/>
            <person name="Bouchez O."/>
            <person name="Begum T."/>
            <person name="Schartl M."/>
            <person name="Guiguen Y."/>
        </authorList>
    </citation>
    <scope>NUCLEOTIDE SEQUENCE [LARGE SCALE GENOMIC DNA]</scope>
    <source>
        <strain evidence="7 8">Indonesia</strain>
        <tissue evidence="7">Blood</tissue>
    </source>
</reference>
<dbReference type="CDD" id="cd07067">
    <property type="entry name" value="HP_PGM_like"/>
    <property type="match status" value="1"/>
</dbReference>
<feature type="binding site" evidence="6">
    <location>
        <begin position="58"/>
        <end position="65"/>
    </location>
    <ligand>
        <name>substrate</name>
    </ligand>
</feature>
<evidence type="ECO:0000256" key="2">
    <source>
        <dbReference type="ARBA" id="ARBA00013067"/>
    </source>
</evidence>
<evidence type="ECO:0000256" key="6">
    <source>
        <dbReference type="PIRSR" id="PIRSR613078-2"/>
    </source>
</evidence>
<dbReference type="EC" id="3.1.3.46" evidence="2"/>
<feature type="binding site" evidence="6">
    <location>
        <position position="109"/>
    </location>
    <ligand>
        <name>substrate</name>
    </ligand>
</feature>
<dbReference type="PANTHER" id="PTHR46517">
    <property type="entry name" value="FRUCTOSE-2,6-BISPHOSPHATASE TIGAR"/>
    <property type="match status" value="1"/>
</dbReference>
<evidence type="ECO:0000256" key="1">
    <source>
        <dbReference type="ARBA" id="ARBA00000464"/>
    </source>
</evidence>
<dbReference type="PANTHER" id="PTHR46517:SF2">
    <property type="entry name" value="FRUCTOSE-2,6-BISPHOSPHATASE TIGAR B"/>
    <property type="match status" value="1"/>
</dbReference>
<dbReference type="SUPFAM" id="SSF53254">
    <property type="entry name" value="Phosphoglycerate mutase-like"/>
    <property type="match status" value="1"/>
</dbReference>
<dbReference type="SMART" id="SM00855">
    <property type="entry name" value="PGAM"/>
    <property type="match status" value="1"/>
</dbReference>
<keyword evidence="8" id="KW-1185">Reference proteome</keyword>
<evidence type="ECO:0000313" key="7">
    <source>
        <dbReference type="EMBL" id="KAB5542100.1"/>
    </source>
</evidence>
<dbReference type="GO" id="GO:0005829">
    <property type="term" value="C:cytosol"/>
    <property type="evidence" value="ECO:0007669"/>
    <property type="project" value="TreeGrafter"/>
</dbReference>
<dbReference type="GO" id="GO:0043456">
    <property type="term" value="P:regulation of pentose-phosphate shunt"/>
    <property type="evidence" value="ECO:0007669"/>
    <property type="project" value="TreeGrafter"/>
</dbReference>
<dbReference type="InterPro" id="IPR051695">
    <property type="entry name" value="Phosphoglycerate_Mutase"/>
</dbReference>
<protein>
    <recommendedName>
        <fullName evidence="2">fructose-2,6-bisphosphate 2-phosphatase</fullName>
        <ecNumber evidence="2">3.1.3.46</ecNumber>
    </recommendedName>
</protein>
<name>A0A5N5LHD1_PANHP</name>
<dbReference type="PROSITE" id="PS51257">
    <property type="entry name" value="PROKAR_LIPOPROTEIN"/>
    <property type="match status" value="1"/>
</dbReference>
<dbReference type="InterPro" id="IPR029033">
    <property type="entry name" value="His_PPase_superfam"/>
</dbReference>
<organism evidence="7 8">
    <name type="scientific">Pangasianodon hypophthalmus</name>
    <name type="common">Striped catfish</name>
    <name type="synonym">Helicophagus hypophthalmus</name>
    <dbReference type="NCBI Taxonomy" id="310915"/>
    <lineage>
        <taxon>Eukaryota</taxon>
        <taxon>Metazoa</taxon>
        <taxon>Chordata</taxon>
        <taxon>Craniata</taxon>
        <taxon>Vertebrata</taxon>
        <taxon>Euteleostomi</taxon>
        <taxon>Actinopterygii</taxon>
        <taxon>Neopterygii</taxon>
        <taxon>Teleostei</taxon>
        <taxon>Ostariophysi</taxon>
        <taxon>Siluriformes</taxon>
        <taxon>Pangasiidae</taxon>
        <taxon>Pangasianodon</taxon>
    </lineage>
</organism>
<comment type="catalytic activity">
    <reaction evidence="1">
        <text>beta-D-fructose 2,6-bisphosphate + H2O = beta-D-fructose 6-phosphate + phosphate</text>
        <dbReference type="Rhea" id="RHEA:17289"/>
        <dbReference type="ChEBI" id="CHEBI:15377"/>
        <dbReference type="ChEBI" id="CHEBI:43474"/>
        <dbReference type="ChEBI" id="CHEBI:57634"/>
        <dbReference type="ChEBI" id="CHEBI:58579"/>
        <dbReference type="EC" id="3.1.3.46"/>
    </reaction>
</comment>
<evidence type="ECO:0000256" key="4">
    <source>
        <dbReference type="ARBA" id="ARBA00038362"/>
    </source>
</evidence>
<dbReference type="Pfam" id="PF00300">
    <property type="entry name" value="His_Phos_1"/>
    <property type="match status" value="1"/>
</dbReference>
<evidence type="ECO:0000313" key="8">
    <source>
        <dbReference type="Proteomes" id="UP000327468"/>
    </source>
</evidence>
<dbReference type="GO" id="GO:0045820">
    <property type="term" value="P:negative regulation of glycolytic process"/>
    <property type="evidence" value="ECO:0007669"/>
    <property type="project" value="TreeGrafter"/>
</dbReference>
<proteinExistence type="inferred from homology"/>
<feature type="binding site" evidence="6">
    <location>
        <position position="148"/>
    </location>
    <ligand>
        <name>substrate</name>
    </ligand>
</feature>
<evidence type="ECO:0000256" key="5">
    <source>
        <dbReference type="PIRSR" id="PIRSR613078-1"/>
    </source>
</evidence>
<evidence type="ECO:0000256" key="3">
    <source>
        <dbReference type="ARBA" id="ARBA00022801"/>
    </source>
</evidence>
<accession>A0A5N5LHD1</accession>
<dbReference type="AlphaFoldDB" id="A0A5N5LHD1"/>
<dbReference type="Gene3D" id="3.40.50.1240">
    <property type="entry name" value="Phosphoglycerate mutase-like"/>
    <property type="match status" value="1"/>
</dbReference>
<keyword evidence="3" id="KW-0378">Hydrolase</keyword>
<dbReference type="InterPro" id="IPR001345">
    <property type="entry name" value="PG/BPGM_mutase_AS"/>
</dbReference>
<feature type="active site" description="Tele-phosphohistidine intermediate" evidence="5">
    <location>
        <position position="59"/>
    </location>
</feature>
<dbReference type="Proteomes" id="UP000327468">
    <property type="component" value="Chromosome 18"/>
</dbReference>
<feature type="active site" description="Proton donor/acceptor" evidence="5">
    <location>
        <position position="137"/>
    </location>
</feature>
<comment type="similarity">
    <text evidence="4">Belongs to the phosphoglycerate mutase family.</text>
</comment>
<dbReference type="EMBL" id="VFJC01000019">
    <property type="protein sequence ID" value="KAB5542100.1"/>
    <property type="molecule type" value="Genomic_DNA"/>
</dbReference>
<comment type="caution">
    <text evidence="7">The sequence shown here is derived from an EMBL/GenBank/DDBJ whole genome shotgun (WGS) entry which is preliminary data.</text>
</comment>
<sequence length="307" mass="33975">MSRVFHDKQGSVSFPLVTSSSCGSLPHTNKEVRGARWIGFSSRAGLFIMLTFGLTLVRHGETQYNKDKLLQGQGIDTSLSEMGLRQAEAAGQYLQDLHFTNAFVSNLQRAIQTAEIILRNNLHSAGIEMVLDPLLRERGFGVAEGRPKEDLKNMANAAGQACRDFTPPGGETLEQVKTRFRKFLKSMFQRMLTDHCPSMCPSSSPEFPELPLPTIAGLAHDGVENLRTHALVVSHGAFIRVAVRHLVDGLHCSLPQGLKMSQVYSACPNTGICRFVITLRMEENVPRPVALHCIFINRKDHLASLKD</sequence>
<dbReference type="GO" id="GO:0004331">
    <property type="term" value="F:fructose-2,6-bisphosphate 2-phosphatase activity"/>
    <property type="evidence" value="ECO:0007669"/>
    <property type="project" value="UniProtKB-EC"/>
</dbReference>
<dbReference type="InterPro" id="IPR013078">
    <property type="entry name" value="His_Pase_superF_clade-1"/>
</dbReference>